<dbReference type="InterPro" id="IPR004305">
    <property type="entry name" value="Thiaminase-2/PQQC"/>
</dbReference>
<dbReference type="Pfam" id="PF03070">
    <property type="entry name" value="TENA_THI-4"/>
    <property type="match status" value="1"/>
</dbReference>
<keyword evidence="1" id="KW-0732">Signal</keyword>
<feature type="signal peptide" evidence="1">
    <location>
        <begin position="1"/>
        <end position="19"/>
    </location>
</feature>
<dbReference type="EMBL" id="CP051142">
    <property type="protein sequence ID" value="QIX01209.1"/>
    <property type="molecule type" value="Genomic_DNA"/>
</dbReference>
<accession>A0A6H0Y2X8</accession>
<name>A0A6H0Y2X8_9PEZI</name>
<evidence type="ECO:0000259" key="2">
    <source>
        <dbReference type="Pfam" id="PF03070"/>
    </source>
</evidence>
<dbReference type="Gene3D" id="1.20.910.10">
    <property type="entry name" value="Heme oxygenase-like"/>
    <property type="match status" value="1"/>
</dbReference>
<feature type="domain" description="Thiaminase-2/PQQC" evidence="2">
    <location>
        <begin position="42"/>
        <end position="250"/>
    </location>
</feature>
<dbReference type="GO" id="GO:0006772">
    <property type="term" value="P:thiamine metabolic process"/>
    <property type="evidence" value="ECO:0007669"/>
    <property type="project" value="UniProtKB-ARBA"/>
</dbReference>
<evidence type="ECO:0000313" key="4">
    <source>
        <dbReference type="Proteomes" id="UP000503462"/>
    </source>
</evidence>
<protein>
    <recommendedName>
        <fullName evidence="2">Thiaminase-2/PQQC domain-containing protein</fullName>
    </recommendedName>
</protein>
<dbReference type="InterPro" id="IPR053261">
    <property type="entry name" value="Polyketide-peptide_reg"/>
</dbReference>
<feature type="chain" id="PRO_5026324008" description="Thiaminase-2/PQQC domain-containing protein" evidence="1">
    <location>
        <begin position="20"/>
        <end position="261"/>
    </location>
</feature>
<reference evidence="3 4" key="1">
    <citation type="journal article" date="2016" name="Sci. Rep.">
        <title>Peltaster fructicola genome reveals evolution from an invasive phytopathogen to an ectophytic parasite.</title>
        <authorList>
            <person name="Xu C."/>
            <person name="Chen H."/>
            <person name="Gleason M.L."/>
            <person name="Xu J.R."/>
            <person name="Liu H."/>
            <person name="Zhang R."/>
            <person name="Sun G."/>
        </authorList>
    </citation>
    <scope>NUCLEOTIDE SEQUENCE [LARGE SCALE GENOMIC DNA]</scope>
    <source>
        <strain evidence="3 4">LNHT1506</strain>
    </source>
</reference>
<evidence type="ECO:0000313" key="3">
    <source>
        <dbReference type="EMBL" id="QIX01209.1"/>
    </source>
</evidence>
<evidence type="ECO:0000256" key="1">
    <source>
        <dbReference type="SAM" id="SignalP"/>
    </source>
</evidence>
<proteinExistence type="predicted"/>
<gene>
    <name evidence="3" type="ORF">AMS68_006726</name>
</gene>
<organism evidence="3 4">
    <name type="scientific">Peltaster fructicola</name>
    <dbReference type="NCBI Taxonomy" id="286661"/>
    <lineage>
        <taxon>Eukaryota</taxon>
        <taxon>Fungi</taxon>
        <taxon>Dikarya</taxon>
        <taxon>Ascomycota</taxon>
        <taxon>Pezizomycotina</taxon>
        <taxon>Dothideomycetes</taxon>
        <taxon>Dothideomycetes incertae sedis</taxon>
        <taxon>Peltaster</taxon>
    </lineage>
</organism>
<dbReference type="OrthoDB" id="37730at2759"/>
<dbReference type="PANTHER" id="PTHR41813:SF2">
    <property type="entry name" value="REGULATOR PAB1642, PUTATIVE (AFU_ORTHOLOGUE AFUA_3G11955)-RELATED"/>
    <property type="match status" value="1"/>
</dbReference>
<dbReference type="Proteomes" id="UP000503462">
    <property type="component" value="Chromosome 4"/>
</dbReference>
<dbReference type="AlphaFoldDB" id="A0A6H0Y2X8"/>
<sequence length="261" mass="28944">MHINLLLTLVLAQASIIWAASLTAYLTGSNFSAEIIAATQNPFLDRAALGSLPVDELSAWMAQDRLYGFSYIHFMGAMLDKLQIPTTVSINSSTQGQYAEVLTGAIPNVRREILLFEDTAIKEGWQDILSVKPSIPTVAYANLFDGAGSPHRSMLVSAVTLFATEWCYYTAWSRAATMVPKGKPQTIMQSTFIPNWSNAEYKEFVDELGGYVEWFARGCTPGSQDWIEAEIAWRQVLWAEAEFWPDSSMNSGACNNVTFRA</sequence>
<dbReference type="CDD" id="cd19357">
    <property type="entry name" value="TenA_E_At3g16990-like"/>
    <property type="match status" value="1"/>
</dbReference>
<dbReference type="InterPro" id="IPR016084">
    <property type="entry name" value="Haem_Oase-like_multi-hlx"/>
</dbReference>
<dbReference type="PANTHER" id="PTHR41813">
    <property type="entry name" value="REGULATOR PAB1642, PUTATIVE (AFU_ORTHOLOGUE AFUA_3G11955)-RELATED"/>
    <property type="match status" value="1"/>
</dbReference>
<keyword evidence="4" id="KW-1185">Reference proteome</keyword>
<dbReference type="SUPFAM" id="SSF48613">
    <property type="entry name" value="Heme oxygenase-like"/>
    <property type="match status" value="1"/>
</dbReference>